<comment type="caution">
    <text evidence="2">The sequence shown here is derived from an EMBL/GenBank/DDBJ whole genome shotgun (WGS) entry which is preliminary data.</text>
</comment>
<dbReference type="InterPro" id="IPR005843">
    <property type="entry name" value="A-D-PHexomutase_C"/>
</dbReference>
<dbReference type="Pfam" id="PF00408">
    <property type="entry name" value="PGM_PMM_IV"/>
    <property type="match status" value="1"/>
</dbReference>
<gene>
    <name evidence="2" type="ORF">ALP70_02624</name>
</gene>
<dbReference type="SUPFAM" id="SSF55957">
    <property type="entry name" value="Phosphoglucomutase, C-terminal domain"/>
    <property type="match status" value="1"/>
</dbReference>
<protein>
    <submittedName>
        <fullName evidence="2">Phosphoglucomutase</fullName>
    </submittedName>
</protein>
<sequence>MKVMTENGWFAARPSGTEDIYKIYAESFVSEDHLKRLVAEAQVLVDGAISPK</sequence>
<evidence type="ECO:0000259" key="1">
    <source>
        <dbReference type="Pfam" id="PF00408"/>
    </source>
</evidence>
<dbReference type="GO" id="GO:0016868">
    <property type="term" value="F:intramolecular phosphotransferase activity"/>
    <property type="evidence" value="ECO:0007669"/>
    <property type="project" value="InterPro"/>
</dbReference>
<dbReference type="Gene3D" id="3.30.310.50">
    <property type="entry name" value="Alpha-D-phosphohexomutase, C-terminal domain"/>
    <property type="match status" value="1"/>
</dbReference>
<feature type="domain" description="Alpha-D-phosphohexomutase C-terminal" evidence="1">
    <location>
        <begin position="2"/>
        <end position="40"/>
    </location>
</feature>
<dbReference type="InterPro" id="IPR036900">
    <property type="entry name" value="A-D-PHexomutase_C_sf"/>
</dbReference>
<proteinExistence type="predicted"/>
<accession>A0A3M5BYJ8</accession>
<reference evidence="2 3" key="1">
    <citation type="submission" date="2018-08" db="EMBL/GenBank/DDBJ databases">
        <title>Recombination of ecologically and evolutionarily significant loci maintains genetic cohesion in the Pseudomonas syringae species complex.</title>
        <authorList>
            <person name="Dillon M."/>
            <person name="Thakur S."/>
            <person name="Almeida R.N.D."/>
            <person name="Weir B.S."/>
            <person name="Guttman D.S."/>
        </authorList>
    </citation>
    <scope>NUCLEOTIDE SEQUENCE [LARGE SCALE GENOMIC DNA]</scope>
    <source>
        <strain evidence="2 3">ICMP 13685</strain>
    </source>
</reference>
<dbReference type="EMBL" id="RBSL01000072">
    <property type="protein sequence ID" value="RMS30281.1"/>
    <property type="molecule type" value="Genomic_DNA"/>
</dbReference>
<dbReference type="AlphaFoldDB" id="A0A3M5BYJ8"/>
<evidence type="ECO:0000313" key="3">
    <source>
        <dbReference type="Proteomes" id="UP000269801"/>
    </source>
</evidence>
<evidence type="ECO:0000313" key="2">
    <source>
        <dbReference type="EMBL" id="RMS30281.1"/>
    </source>
</evidence>
<organism evidence="2 3">
    <name type="scientific">Pseudomonas savastanoi</name>
    <name type="common">Pseudomonas syringae pv. savastanoi</name>
    <dbReference type="NCBI Taxonomy" id="29438"/>
    <lineage>
        <taxon>Bacteria</taxon>
        <taxon>Pseudomonadati</taxon>
        <taxon>Pseudomonadota</taxon>
        <taxon>Gammaproteobacteria</taxon>
        <taxon>Pseudomonadales</taxon>
        <taxon>Pseudomonadaceae</taxon>
        <taxon>Pseudomonas</taxon>
    </lineage>
</organism>
<dbReference type="Proteomes" id="UP000269801">
    <property type="component" value="Unassembled WGS sequence"/>
</dbReference>
<name>A0A3M5BYJ8_PSESS</name>